<feature type="transmembrane region" description="Helical" evidence="6">
    <location>
        <begin position="44"/>
        <end position="64"/>
    </location>
</feature>
<feature type="transmembrane region" description="Helical" evidence="6">
    <location>
        <begin position="76"/>
        <end position="94"/>
    </location>
</feature>
<evidence type="ECO:0000313" key="8">
    <source>
        <dbReference type="Proteomes" id="UP000799324"/>
    </source>
</evidence>
<accession>A0A6A6SP61</accession>
<dbReference type="InterPro" id="IPR051633">
    <property type="entry name" value="AceTr"/>
</dbReference>
<dbReference type="Pfam" id="PF01184">
    <property type="entry name" value="Gpr1_Fun34_YaaH"/>
    <property type="match status" value="1"/>
</dbReference>
<name>A0A6A6SP61_9PLEO</name>
<dbReference type="AlphaFoldDB" id="A0A6A6SP61"/>
<dbReference type="InterPro" id="IPR000791">
    <property type="entry name" value="Gpr1/Fun34/SatP-like"/>
</dbReference>
<dbReference type="PANTHER" id="PTHR31123:SF4">
    <property type="entry name" value="PROTEIN ALCS"/>
    <property type="match status" value="1"/>
</dbReference>
<reference evidence="7" key="1">
    <citation type="journal article" date="2020" name="Stud. Mycol.">
        <title>101 Dothideomycetes genomes: a test case for predicting lifestyles and emergence of pathogens.</title>
        <authorList>
            <person name="Haridas S."/>
            <person name="Albert R."/>
            <person name="Binder M."/>
            <person name="Bloem J."/>
            <person name="Labutti K."/>
            <person name="Salamov A."/>
            <person name="Andreopoulos B."/>
            <person name="Baker S."/>
            <person name="Barry K."/>
            <person name="Bills G."/>
            <person name="Bluhm B."/>
            <person name="Cannon C."/>
            <person name="Castanera R."/>
            <person name="Culley D."/>
            <person name="Daum C."/>
            <person name="Ezra D."/>
            <person name="Gonzalez J."/>
            <person name="Henrissat B."/>
            <person name="Kuo A."/>
            <person name="Liang C."/>
            <person name="Lipzen A."/>
            <person name="Lutzoni F."/>
            <person name="Magnuson J."/>
            <person name="Mondo S."/>
            <person name="Nolan M."/>
            <person name="Ohm R."/>
            <person name="Pangilinan J."/>
            <person name="Park H.-J."/>
            <person name="Ramirez L."/>
            <person name="Alfaro M."/>
            <person name="Sun H."/>
            <person name="Tritt A."/>
            <person name="Yoshinaga Y."/>
            <person name="Zwiers L.-H."/>
            <person name="Turgeon B."/>
            <person name="Goodwin S."/>
            <person name="Spatafora J."/>
            <person name="Crous P."/>
            <person name="Grigoriev I."/>
        </authorList>
    </citation>
    <scope>NUCLEOTIDE SEQUENCE</scope>
    <source>
        <strain evidence="7">CBS 122681</strain>
    </source>
</reference>
<keyword evidence="4 6" id="KW-1133">Transmembrane helix</keyword>
<feature type="non-terminal residue" evidence="7">
    <location>
        <position position="1"/>
    </location>
</feature>
<dbReference type="GO" id="GO:0005886">
    <property type="term" value="C:plasma membrane"/>
    <property type="evidence" value="ECO:0007669"/>
    <property type="project" value="TreeGrafter"/>
</dbReference>
<evidence type="ECO:0000256" key="5">
    <source>
        <dbReference type="ARBA" id="ARBA00023136"/>
    </source>
</evidence>
<dbReference type="OrthoDB" id="3648309at2759"/>
<keyword evidence="3 6" id="KW-0812">Transmembrane</keyword>
<feature type="non-terminal residue" evidence="7">
    <location>
        <position position="240"/>
    </location>
</feature>
<comment type="similarity">
    <text evidence="2">Belongs to the acetate uptake transporter (AceTr) (TC 2.A.96) family.</text>
</comment>
<evidence type="ECO:0008006" key="9">
    <source>
        <dbReference type="Google" id="ProtNLM"/>
    </source>
</evidence>
<evidence type="ECO:0000256" key="3">
    <source>
        <dbReference type="ARBA" id="ARBA00022692"/>
    </source>
</evidence>
<evidence type="ECO:0000313" key="7">
    <source>
        <dbReference type="EMBL" id="KAF2647974.1"/>
    </source>
</evidence>
<keyword evidence="8" id="KW-1185">Reference proteome</keyword>
<evidence type="ECO:0000256" key="4">
    <source>
        <dbReference type="ARBA" id="ARBA00022989"/>
    </source>
</evidence>
<evidence type="ECO:0000256" key="2">
    <source>
        <dbReference type="ARBA" id="ARBA00005587"/>
    </source>
</evidence>
<dbReference type="EMBL" id="MU004567">
    <property type="protein sequence ID" value="KAF2647974.1"/>
    <property type="molecule type" value="Genomic_DNA"/>
</dbReference>
<dbReference type="NCBIfam" id="NF038013">
    <property type="entry name" value="AceTr_1"/>
    <property type="match status" value="1"/>
</dbReference>
<gene>
    <name evidence="7" type="ORF">K491DRAFT_556493</name>
</gene>
<dbReference type="Proteomes" id="UP000799324">
    <property type="component" value="Unassembled WGS sequence"/>
</dbReference>
<protein>
    <recommendedName>
        <fullName evidence="9">GPR1/FUN34/YaaH-class plasma membrane protein</fullName>
    </recommendedName>
</protein>
<feature type="transmembrane region" description="Helical" evidence="6">
    <location>
        <begin position="134"/>
        <end position="154"/>
    </location>
</feature>
<evidence type="ECO:0000256" key="6">
    <source>
        <dbReference type="SAM" id="Phobius"/>
    </source>
</evidence>
<feature type="transmembrane region" description="Helical" evidence="6">
    <location>
        <begin position="197"/>
        <end position="215"/>
    </location>
</feature>
<sequence length="240" mass="25942">DHMTRVRTADFVSMSPELFEKVYLNPINRGGGDLRRNAANPTPLGLVGFVIALTPLCCVLMGWHGTEANPPALIGAFYWFGGFLQAIAGILEFFIGNTFPFIVLTSFGAFFFTYASTLTPAFAAASSYDSPADFHANFGFFPLFMGLLCLLYFLCSLRTNIVFAIIFFCLVLALAFLTAGHWYAAAANATLAERMEIAAGASAFVSAAMGWYLLASQMLQAVDFPMQLPVGDLSTIVKGS</sequence>
<proteinExistence type="inferred from homology"/>
<feature type="transmembrane region" description="Helical" evidence="6">
    <location>
        <begin position="161"/>
        <end position="185"/>
    </location>
</feature>
<comment type="subcellular location">
    <subcellularLocation>
        <location evidence="1">Membrane</location>
        <topology evidence="1">Multi-pass membrane protein</topology>
    </subcellularLocation>
</comment>
<dbReference type="PANTHER" id="PTHR31123">
    <property type="entry name" value="ACCUMULATION OF DYADS PROTEIN 2-RELATED"/>
    <property type="match status" value="1"/>
</dbReference>
<evidence type="ECO:0000256" key="1">
    <source>
        <dbReference type="ARBA" id="ARBA00004141"/>
    </source>
</evidence>
<dbReference type="GO" id="GO:0015123">
    <property type="term" value="F:acetate transmembrane transporter activity"/>
    <property type="evidence" value="ECO:0007669"/>
    <property type="project" value="TreeGrafter"/>
</dbReference>
<organism evidence="7 8">
    <name type="scientific">Lophiostoma macrostomum CBS 122681</name>
    <dbReference type="NCBI Taxonomy" id="1314788"/>
    <lineage>
        <taxon>Eukaryota</taxon>
        <taxon>Fungi</taxon>
        <taxon>Dikarya</taxon>
        <taxon>Ascomycota</taxon>
        <taxon>Pezizomycotina</taxon>
        <taxon>Dothideomycetes</taxon>
        <taxon>Pleosporomycetidae</taxon>
        <taxon>Pleosporales</taxon>
        <taxon>Lophiostomataceae</taxon>
        <taxon>Lophiostoma</taxon>
    </lineage>
</organism>
<keyword evidence="5 6" id="KW-0472">Membrane</keyword>
<feature type="transmembrane region" description="Helical" evidence="6">
    <location>
        <begin position="101"/>
        <end position="122"/>
    </location>
</feature>